<feature type="region of interest" description="Disordered" evidence="1">
    <location>
        <begin position="1"/>
        <end position="105"/>
    </location>
</feature>
<keyword evidence="3" id="KW-1185">Reference proteome</keyword>
<gene>
    <name evidence="2" type="ORF">D9C73_013328</name>
</gene>
<accession>A0A4U5UZ05</accession>
<evidence type="ECO:0000256" key="1">
    <source>
        <dbReference type="SAM" id="MobiDB-lite"/>
    </source>
</evidence>
<dbReference type="Proteomes" id="UP000298787">
    <property type="component" value="Chromosome 12"/>
</dbReference>
<evidence type="ECO:0000313" key="3">
    <source>
        <dbReference type="Proteomes" id="UP000298787"/>
    </source>
</evidence>
<sequence length="105" mass="11782">MHKSGAQKKKGKRKREEEAKRGPAFTVNLRKDHYRSPRQRSPGPLAPERLPREREKEKHHTTEGPPQEARGRGPSPSAPRGARGLLPPTGPGPDRDALHPVRRRA</sequence>
<dbReference type="AlphaFoldDB" id="A0A4U5UZ05"/>
<evidence type="ECO:0000313" key="2">
    <source>
        <dbReference type="EMBL" id="TKS80439.1"/>
    </source>
</evidence>
<feature type="compositionally biased region" description="Basic and acidic residues" evidence="1">
    <location>
        <begin position="49"/>
        <end position="62"/>
    </location>
</feature>
<feature type="compositionally biased region" description="Basic residues" evidence="1">
    <location>
        <begin position="1"/>
        <end position="13"/>
    </location>
</feature>
<name>A0A4U5UZ05_COLLU</name>
<protein>
    <submittedName>
        <fullName evidence="2">Uncharacterized protein</fullName>
    </submittedName>
</protein>
<proteinExistence type="predicted"/>
<organism evidence="2 3">
    <name type="scientific">Collichthys lucidus</name>
    <name type="common">Big head croaker</name>
    <name type="synonym">Sciaena lucida</name>
    <dbReference type="NCBI Taxonomy" id="240159"/>
    <lineage>
        <taxon>Eukaryota</taxon>
        <taxon>Metazoa</taxon>
        <taxon>Chordata</taxon>
        <taxon>Craniata</taxon>
        <taxon>Vertebrata</taxon>
        <taxon>Euteleostomi</taxon>
        <taxon>Actinopterygii</taxon>
        <taxon>Neopterygii</taxon>
        <taxon>Teleostei</taxon>
        <taxon>Neoteleostei</taxon>
        <taxon>Acanthomorphata</taxon>
        <taxon>Eupercaria</taxon>
        <taxon>Sciaenidae</taxon>
        <taxon>Collichthys</taxon>
    </lineage>
</organism>
<reference evidence="2 3" key="1">
    <citation type="submission" date="2019-01" db="EMBL/GenBank/DDBJ databases">
        <title>Genome Assembly of Collichthys lucidus.</title>
        <authorList>
            <person name="Cai M."/>
            <person name="Xiao S."/>
        </authorList>
    </citation>
    <scope>NUCLEOTIDE SEQUENCE [LARGE SCALE GENOMIC DNA]</scope>
    <source>
        <strain evidence="2">JT15FE1705JMU</strain>
        <tissue evidence="2">Muscle</tissue>
    </source>
</reference>
<dbReference type="EMBL" id="CM014089">
    <property type="protein sequence ID" value="TKS80439.1"/>
    <property type="molecule type" value="Genomic_DNA"/>
</dbReference>